<dbReference type="GO" id="GO:0004590">
    <property type="term" value="F:orotidine-5'-phosphate decarboxylase activity"/>
    <property type="evidence" value="ECO:0007669"/>
    <property type="project" value="UniProtKB-EC"/>
</dbReference>
<keyword evidence="4 6" id="KW-0665">Pyrimidine biosynthesis</keyword>
<comment type="catalytic activity">
    <reaction evidence="6">
        <text>orotidine 5'-phosphate + H(+) = UMP + CO2</text>
        <dbReference type="Rhea" id="RHEA:11596"/>
        <dbReference type="ChEBI" id="CHEBI:15378"/>
        <dbReference type="ChEBI" id="CHEBI:16526"/>
        <dbReference type="ChEBI" id="CHEBI:57538"/>
        <dbReference type="ChEBI" id="CHEBI:57865"/>
        <dbReference type="EC" id="4.1.1.23"/>
    </reaction>
</comment>
<comment type="caution">
    <text evidence="8">The sequence shown here is derived from an EMBL/GenBank/DDBJ whole genome shotgun (WGS) entry which is preliminary data.</text>
</comment>
<feature type="active site" description="Proton donor" evidence="6">
    <location>
        <position position="65"/>
    </location>
</feature>
<dbReference type="SMART" id="SM00934">
    <property type="entry name" value="OMPdecase"/>
    <property type="match status" value="1"/>
</dbReference>
<keyword evidence="5 6" id="KW-0456">Lyase</keyword>
<reference evidence="8 9" key="1">
    <citation type="submission" date="2021-08" db="EMBL/GenBank/DDBJ databases">
        <title>Collinsella faecalis sp. nov. isolated from swine faeces.</title>
        <authorList>
            <person name="Oh B.S."/>
            <person name="Lee J.H."/>
        </authorList>
    </citation>
    <scope>NUCLEOTIDE SEQUENCE [LARGE SCALE GENOMIC DNA]</scope>
    <source>
        <strain evidence="8 9">AGMB00827</strain>
    </source>
</reference>
<dbReference type="Gene3D" id="3.20.20.70">
    <property type="entry name" value="Aldolase class I"/>
    <property type="match status" value="1"/>
</dbReference>
<accession>A0ABS7MKR6</accession>
<dbReference type="HAMAP" id="MF_01200_B">
    <property type="entry name" value="OMPdecase_type1_B"/>
    <property type="match status" value="1"/>
</dbReference>
<dbReference type="Pfam" id="PF00215">
    <property type="entry name" value="OMPdecase"/>
    <property type="match status" value="1"/>
</dbReference>
<feature type="binding site" evidence="6">
    <location>
        <begin position="63"/>
        <end position="72"/>
    </location>
    <ligand>
        <name>substrate</name>
    </ligand>
</feature>
<evidence type="ECO:0000256" key="4">
    <source>
        <dbReference type="ARBA" id="ARBA00022975"/>
    </source>
</evidence>
<dbReference type="InterPro" id="IPR001754">
    <property type="entry name" value="OMPdeCOase_dom"/>
</dbReference>
<dbReference type="EMBL" id="JAIMFO010000007">
    <property type="protein sequence ID" value="MBY4797959.1"/>
    <property type="molecule type" value="Genomic_DNA"/>
</dbReference>
<evidence type="ECO:0000313" key="9">
    <source>
        <dbReference type="Proteomes" id="UP000700908"/>
    </source>
</evidence>
<feature type="binding site" evidence="6">
    <location>
        <position position="213"/>
    </location>
    <ligand>
        <name>substrate</name>
    </ligand>
</feature>
<dbReference type="CDD" id="cd04725">
    <property type="entry name" value="OMP_decarboxylase_like"/>
    <property type="match status" value="1"/>
</dbReference>
<feature type="binding site" evidence="6">
    <location>
        <position position="183"/>
    </location>
    <ligand>
        <name>substrate</name>
    </ligand>
</feature>
<comment type="pathway">
    <text evidence="2 6">Pyrimidine metabolism; UMP biosynthesis via de novo pathway; UMP from orotate: step 2/2.</text>
</comment>
<evidence type="ECO:0000256" key="1">
    <source>
        <dbReference type="ARBA" id="ARBA00002356"/>
    </source>
</evidence>
<feature type="binding site" evidence="6">
    <location>
        <position position="36"/>
    </location>
    <ligand>
        <name>substrate</name>
    </ligand>
</feature>
<comment type="subunit">
    <text evidence="6">Homodimer.</text>
</comment>
<comment type="function">
    <text evidence="1 6">Catalyzes the decarboxylation of orotidine 5'-monophosphate (OMP) to uridine 5'-monophosphate (UMP).</text>
</comment>
<dbReference type="Proteomes" id="UP000700908">
    <property type="component" value="Unassembled WGS sequence"/>
</dbReference>
<dbReference type="InterPro" id="IPR013785">
    <property type="entry name" value="Aldolase_TIM"/>
</dbReference>
<dbReference type="InterPro" id="IPR047596">
    <property type="entry name" value="OMPdecase_bac"/>
</dbReference>
<dbReference type="NCBIfam" id="TIGR01740">
    <property type="entry name" value="pyrF"/>
    <property type="match status" value="1"/>
</dbReference>
<keyword evidence="9" id="KW-1185">Reference proteome</keyword>
<dbReference type="PANTHER" id="PTHR32119">
    <property type="entry name" value="OROTIDINE 5'-PHOSPHATE DECARBOXYLASE"/>
    <property type="match status" value="1"/>
</dbReference>
<dbReference type="SUPFAM" id="SSF51366">
    <property type="entry name" value="Ribulose-phoshate binding barrel"/>
    <property type="match status" value="1"/>
</dbReference>
<dbReference type="NCBIfam" id="NF001273">
    <property type="entry name" value="PRK00230.1"/>
    <property type="match status" value="1"/>
</dbReference>
<feature type="binding site" evidence="6">
    <location>
        <position position="15"/>
    </location>
    <ligand>
        <name>substrate</name>
    </ligand>
</feature>
<protein>
    <recommendedName>
        <fullName evidence="6">Orotidine 5'-phosphate decarboxylase</fullName>
        <ecNumber evidence="6">4.1.1.23</ecNumber>
    </recommendedName>
    <alternativeName>
        <fullName evidence="6">OMP decarboxylase</fullName>
        <shortName evidence="6">OMPDCase</shortName>
        <shortName evidence="6">OMPdecase</shortName>
    </alternativeName>
</protein>
<name>A0ABS7MKR6_9ACTN</name>
<proteinExistence type="inferred from homology"/>
<evidence type="ECO:0000256" key="3">
    <source>
        <dbReference type="ARBA" id="ARBA00022793"/>
    </source>
</evidence>
<feature type="binding site" evidence="6">
    <location>
        <position position="212"/>
    </location>
    <ligand>
        <name>substrate</name>
    </ligand>
</feature>
<evidence type="ECO:0000256" key="2">
    <source>
        <dbReference type="ARBA" id="ARBA00004861"/>
    </source>
</evidence>
<organism evidence="8 9">
    <name type="scientific">Collinsella ureilytica</name>
    <dbReference type="NCBI Taxonomy" id="2869515"/>
    <lineage>
        <taxon>Bacteria</taxon>
        <taxon>Bacillati</taxon>
        <taxon>Actinomycetota</taxon>
        <taxon>Coriobacteriia</taxon>
        <taxon>Coriobacteriales</taxon>
        <taxon>Coriobacteriaceae</taxon>
        <taxon>Collinsella</taxon>
    </lineage>
</organism>
<evidence type="ECO:0000313" key="8">
    <source>
        <dbReference type="EMBL" id="MBY4797959.1"/>
    </source>
</evidence>
<dbReference type="EC" id="4.1.1.23" evidence="6"/>
<dbReference type="InterPro" id="IPR011060">
    <property type="entry name" value="RibuloseP-bd_barrel"/>
</dbReference>
<evidence type="ECO:0000256" key="5">
    <source>
        <dbReference type="ARBA" id="ARBA00023239"/>
    </source>
</evidence>
<evidence type="ECO:0000259" key="7">
    <source>
        <dbReference type="SMART" id="SM00934"/>
    </source>
</evidence>
<feature type="binding site" evidence="6">
    <location>
        <position position="122"/>
    </location>
    <ligand>
        <name>substrate</name>
    </ligand>
</feature>
<gene>
    <name evidence="6 8" type="primary">pyrF</name>
    <name evidence="8" type="ORF">K6V98_06320</name>
</gene>
<dbReference type="PANTHER" id="PTHR32119:SF2">
    <property type="entry name" value="OROTIDINE 5'-PHOSPHATE DECARBOXYLASE"/>
    <property type="match status" value="1"/>
</dbReference>
<comment type="similarity">
    <text evidence="6">Belongs to the OMP decarboxylase family. Type 1 subfamily.</text>
</comment>
<keyword evidence="3 6" id="KW-0210">Decarboxylase</keyword>
<feature type="domain" description="Orotidine 5'-phosphate decarboxylase" evidence="7">
    <location>
        <begin position="9"/>
        <end position="228"/>
    </location>
</feature>
<evidence type="ECO:0000256" key="6">
    <source>
        <dbReference type="HAMAP-Rule" id="MF_01200"/>
    </source>
</evidence>
<feature type="binding site" evidence="6">
    <location>
        <position position="192"/>
    </location>
    <ligand>
        <name>substrate</name>
    </ligand>
</feature>
<dbReference type="InterPro" id="IPR014732">
    <property type="entry name" value="OMPdecase"/>
</dbReference>
<sequence>MLEGSVRDQIIVALDCDHERALSLGQMLAGKVGWVKVGMTLFYSAGPAIVSQFKDLGLKVFVDLKIHDIPHQVEGAVRAAALTGADLMTVHGLGGSSMLKAARRGVEAAGTDTRLIAVTILTSMDETALREIGVDTPLAHEVDCLARLAHDSEMDGVVCSPQEAARMRSLLGAHAWVVTPGVRPQGASAGDQSRIATPAQAVALGASHIVVGRPIVQADDPVCALEGIVRELSSSSEAV</sequence>
<dbReference type="RefSeq" id="WP_222199680.1">
    <property type="nucleotide sequence ID" value="NZ_JAIMFO010000007.1"/>
</dbReference>